<accession>A0ABQ5W002</accession>
<gene>
    <name evidence="2" type="ORF">GCM10010862_03870</name>
</gene>
<dbReference type="EMBL" id="BSNS01000002">
    <property type="protein sequence ID" value="GLQ53129.1"/>
    <property type="molecule type" value="Genomic_DNA"/>
</dbReference>
<keyword evidence="1" id="KW-1133">Transmembrane helix</keyword>
<feature type="transmembrane region" description="Helical" evidence="1">
    <location>
        <begin position="58"/>
        <end position="80"/>
    </location>
</feature>
<sequence>MATFTILGAVLVACGVVMMALAAIKSGRLSDSRASPDDPAGTTLEPQRRSMGFLGLKANWPGLLVAAVGVAFLVVPFLGIG</sequence>
<dbReference type="Proteomes" id="UP001156691">
    <property type="component" value="Unassembled WGS sequence"/>
</dbReference>
<evidence type="ECO:0000313" key="2">
    <source>
        <dbReference type="EMBL" id="GLQ53129.1"/>
    </source>
</evidence>
<evidence type="ECO:0000256" key="1">
    <source>
        <dbReference type="SAM" id="Phobius"/>
    </source>
</evidence>
<protein>
    <submittedName>
        <fullName evidence="2">Uncharacterized protein</fullName>
    </submittedName>
</protein>
<reference evidence="3" key="1">
    <citation type="journal article" date="2019" name="Int. J. Syst. Evol. Microbiol.">
        <title>The Global Catalogue of Microorganisms (GCM) 10K type strain sequencing project: providing services to taxonomists for standard genome sequencing and annotation.</title>
        <authorList>
            <consortium name="The Broad Institute Genomics Platform"/>
            <consortium name="The Broad Institute Genome Sequencing Center for Infectious Disease"/>
            <person name="Wu L."/>
            <person name="Ma J."/>
        </authorList>
    </citation>
    <scope>NUCLEOTIDE SEQUENCE [LARGE SCALE GENOMIC DNA]</scope>
    <source>
        <strain evidence="3">NBRC 112416</strain>
    </source>
</reference>
<comment type="caution">
    <text evidence="2">The sequence shown here is derived from an EMBL/GenBank/DDBJ whole genome shotgun (WGS) entry which is preliminary data.</text>
</comment>
<name>A0ABQ5W002_9HYPH</name>
<keyword evidence="1" id="KW-0812">Transmembrane</keyword>
<keyword evidence="1" id="KW-0472">Membrane</keyword>
<proteinExistence type="predicted"/>
<keyword evidence="3" id="KW-1185">Reference proteome</keyword>
<dbReference type="RefSeq" id="WP_284338581.1">
    <property type="nucleotide sequence ID" value="NZ_BSNS01000002.1"/>
</dbReference>
<feature type="transmembrane region" description="Helical" evidence="1">
    <location>
        <begin position="6"/>
        <end position="24"/>
    </location>
</feature>
<evidence type="ECO:0000313" key="3">
    <source>
        <dbReference type="Proteomes" id="UP001156691"/>
    </source>
</evidence>
<organism evidence="2 3">
    <name type="scientific">Devosia nitrariae</name>
    <dbReference type="NCBI Taxonomy" id="2071872"/>
    <lineage>
        <taxon>Bacteria</taxon>
        <taxon>Pseudomonadati</taxon>
        <taxon>Pseudomonadota</taxon>
        <taxon>Alphaproteobacteria</taxon>
        <taxon>Hyphomicrobiales</taxon>
        <taxon>Devosiaceae</taxon>
        <taxon>Devosia</taxon>
    </lineage>
</organism>